<keyword evidence="2" id="KW-0732">Signal</keyword>
<dbReference type="OrthoDB" id="1044679at2"/>
<keyword evidence="1" id="KW-0472">Membrane</keyword>
<keyword evidence="5" id="KW-1185">Reference proteome</keyword>
<feature type="chain" id="PRO_5010384593" description="DUF6377 domain-containing protein" evidence="2">
    <location>
        <begin position="20"/>
        <end position="549"/>
    </location>
</feature>
<dbReference type="EMBL" id="FOFZ01000001">
    <property type="protein sequence ID" value="SEQ05284.1"/>
    <property type="molecule type" value="Genomic_DNA"/>
</dbReference>
<sequence length="549" mass="63450">MNRFLPFLFVFLFPTLLLAQENSTSLLRELDQTIENHQLYSNQKEHAIDSLKLLLKPALSDLQKQEVYDQLYEEYRVYKSDSALVFARKSVQIATRLKDPKRSDQAALNLASIMGTLGMYKEATDILAKNPGNHSPELKGAYFVVNRVLYGYMYDYATSAYEKEKYATLTQKHRDSSLQHFPKQSRQHLIIQTEQLIKDGQEDESLHQLLSVFPTISLSDPDRAIFAYIISHAYHQKKDREAEKKWLAISAISDLKLAKKENISLRNLAFLLYEEGDIDRAYKYIQRSLEDALFCNARLRTYEISKMMPIISEAYEHQNQKNQQQLWLFLVSVSLLTVILLIVLILLFKQMKKLKIAQKDLNVANTQLSELNVALHAINLRLKETNSTLTEANLVKEIYIGKYMDQCSDYIGKLEAYRRKLNMMATAGKMNNLISAIKSKQFIETELKEFYSNFDKTFLLLFPDFINEFEALLVDSELTQLKDGDLLNTELRIVALIRLGIKDSAKIAVFLRYSVSTIYNYRSQIKNKAAGPREEFEANVMQIGTKTKL</sequence>
<keyword evidence="1" id="KW-1133">Transmembrane helix</keyword>
<dbReference type="InterPro" id="IPR045957">
    <property type="entry name" value="DUF6377"/>
</dbReference>
<feature type="transmembrane region" description="Helical" evidence="1">
    <location>
        <begin position="326"/>
        <end position="348"/>
    </location>
</feature>
<feature type="domain" description="DUF6377" evidence="3">
    <location>
        <begin position="254"/>
        <end position="508"/>
    </location>
</feature>
<accession>A0A1H9CVT6</accession>
<reference evidence="5" key="1">
    <citation type="submission" date="2016-10" db="EMBL/GenBank/DDBJ databases">
        <authorList>
            <person name="Varghese N."/>
            <person name="Submissions S."/>
        </authorList>
    </citation>
    <scope>NUCLEOTIDE SEQUENCE [LARGE SCALE GENOMIC DNA]</scope>
    <source>
        <strain evidence="5">DSM 15719</strain>
    </source>
</reference>
<protein>
    <recommendedName>
        <fullName evidence="3">DUF6377 domain-containing protein</fullName>
    </recommendedName>
</protein>
<evidence type="ECO:0000256" key="2">
    <source>
        <dbReference type="SAM" id="SignalP"/>
    </source>
</evidence>
<dbReference type="Proteomes" id="UP000183658">
    <property type="component" value="Unassembled WGS sequence"/>
</dbReference>
<feature type="signal peptide" evidence="2">
    <location>
        <begin position="1"/>
        <end position="19"/>
    </location>
</feature>
<evidence type="ECO:0000259" key="3">
    <source>
        <dbReference type="Pfam" id="PF19904"/>
    </source>
</evidence>
<dbReference type="SUPFAM" id="SSF81901">
    <property type="entry name" value="HCP-like"/>
    <property type="match status" value="1"/>
</dbReference>
<organism evidence="4 5">
    <name type="scientific">Flavobacterium frigoris</name>
    <dbReference type="NCBI Taxonomy" id="229204"/>
    <lineage>
        <taxon>Bacteria</taxon>
        <taxon>Pseudomonadati</taxon>
        <taxon>Bacteroidota</taxon>
        <taxon>Flavobacteriia</taxon>
        <taxon>Flavobacteriales</taxon>
        <taxon>Flavobacteriaceae</taxon>
        <taxon>Flavobacterium</taxon>
    </lineage>
</organism>
<gene>
    <name evidence="4" type="ORF">SAMN05444355_101286</name>
</gene>
<name>A0A1H9CVT6_FLAFI</name>
<dbReference type="AlphaFoldDB" id="A0A1H9CVT6"/>
<evidence type="ECO:0000256" key="1">
    <source>
        <dbReference type="SAM" id="Phobius"/>
    </source>
</evidence>
<dbReference type="Pfam" id="PF19904">
    <property type="entry name" value="DUF6377"/>
    <property type="match status" value="1"/>
</dbReference>
<proteinExistence type="predicted"/>
<evidence type="ECO:0000313" key="4">
    <source>
        <dbReference type="EMBL" id="SEQ05284.1"/>
    </source>
</evidence>
<keyword evidence="1" id="KW-0812">Transmembrane</keyword>
<dbReference type="RefSeq" id="WP_074720468.1">
    <property type="nucleotide sequence ID" value="NZ_CBCRVS010000002.1"/>
</dbReference>
<evidence type="ECO:0000313" key="5">
    <source>
        <dbReference type="Proteomes" id="UP000183658"/>
    </source>
</evidence>